<keyword evidence="2" id="KW-0732">Signal</keyword>
<evidence type="ECO:0000256" key="7">
    <source>
        <dbReference type="SAM" id="Phobius"/>
    </source>
</evidence>
<comment type="caution">
    <text evidence="9">The sequence shown here is derived from an EMBL/GenBank/DDBJ whole genome shotgun (WGS) entry which is preliminary data.</text>
</comment>
<name>A0ABN3L8A2_9ACTN</name>
<sequence length="254" mass="26965">MSQKNRDGKRGARERLQEQRQQEAARAKRRRTLVAAAVVAGVLAVAAAIGVVVANTGGEDEGPVASPKGAGGENGLVLSKGRADAPATLTVYEDFRCPACKQFEDTYRSTIDSLVKSGDLRVDYHLVTIIDGNVGGQGSTRAANAAACSQDAGHFPEYHDVLFANQPPETEDAFADNGRLLKLADKVDGLRSGAFDSCVEKGTYEDWVARSSSTLTDDGYNSTPTVLLDGKDVYSGGRLTPESLKKQVEDAARS</sequence>
<keyword evidence="5" id="KW-0676">Redox-active center</keyword>
<dbReference type="CDD" id="cd02972">
    <property type="entry name" value="DsbA_family"/>
    <property type="match status" value="1"/>
</dbReference>
<organism evidence="9 10">
    <name type="scientific">Streptomyces thermolineatus</name>
    <dbReference type="NCBI Taxonomy" id="44033"/>
    <lineage>
        <taxon>Bacteria</taxon>
        <taxon>Bacillati</taxon>
        <taxon>Actinomycetota</taxon>
        <taxon>Actinomycetes</taxon>
        <taxon>Kitasatosporales</taxon>
        <taxon>Streptomycetaceae</taxon>
        <taxon>Streptomyces</taxon>
    </lineage>
</organism>
<dbReference type="Proteomes" id="UP001501358">
    <property type="component" value="Unassembled WGS sequence"/>
</dbReference>
<dbReference type="Pfam" id="PF13462">
    <property type="entry name" value="Thioredoxin_4"/>
    <property type="match status" value="1"/>
</dbReference>
<evidence type="ECO:0000256" key="4">
    <source>
        <dbReference type="ARBA" id="ARBA00023157"/>
    </source>
</evidence>
<accession>A0ABN3L8A2</accession>
<dbReference type="InterPro" id="IPR012336">
    <property type="entry name" value="Thioredoxin-like_fold"/>
</dbReference>
<evidence type="ECO:0000256" key="3">
    <source>
        <dbReference type="ARBA" id="ARBA00023002"/>
    </source>
</evidence>
<keyword evidence="7" id="KW-0472">Membrane</keyword>
<evidence type="ECO:0000259" key="8">
    <source>
        <dbReference type="Pfam" id="PF13462"/>
    </source>
</evidence>
<dbReference type="InterPro" id="IPR036249">
    <property type="entry name" value="Thioredoxin-like_sf"/>
</dbReference>
<keyword evidence="4" id="KW-1015">Disulfide bond</keyword>
<feature type="transmembrane region" description="Helical" evidence="7">
    <location>
        <begin position="33"/>
        <end position="54"/>
    </location>
</feature>
<gene>
    <name evidence="9" type="ORF">GCM10010406_11950</name>
</gene>
<dbReference type="RefSeq" id="WP_344382054.1">
    <property type="nucleotide sequence ID" value="NZ_BAAATA010000005.1"/>
</dbReference>
<proteinExistence type="inferred from homology"/>
<evidence type="ECO:0000313" key="9">
    <source>
        <dbReference type="EMBL" id="GAA2477430.1"/>
    </source>
</evidence>
<evidence type="ECO:0000313" key="10">
    <source>
        <dbReference type="Proteomes" id="UP001501358"/>
    </source>
</evidence>
<feature type="domain" description="Thioredoxin-like fold" evidence="8">
    <location>
        <begin position="81"/>
        <end position="250"/>
    </location>
</feature>
<dbReference type="SUPFAM" id="SSF52833">
    <property type="entry name" value="Thioredoxin-like"/>
    <property type="match status" value="1"/>
</dbReference>
<keyword evidence="7" id="KW-1133">Transmembrane helix</keyword>
<evidence type="ECO:0000256" key="1">
    <source>
        <dbReference type="ARBA" id="ARBA00005791"/>
    </source>
</evidence>
<dbReference type="EMBL" id="BAAATA010000005">
    <property type="protein sequence ID" value="GAA2477430.1"/>
    <property type="molecule type" value="Genomic_DNA"/>
</dbReference>
<feature type="region of interest" description="Disordered" evidence="6">
    <location>
        <begin position="1"/>
        <end position="27"/>
    </location>
</feature>
<keyword evidence="7" id="KW-0812">Transmembrane</keyword>
<evidence type="ECO:0000256" key="6">
    <source>
        <dbReference type="SAM" id="MobiDB-lite"/>
    </source>
</evidence>
<dbReference type="Gene3D" id="3.40.30.10">
    <property type="entry name" value="Glutaredoxin"/>
    <property type="match status" value="1"/>
</dbReference>
<keyword evidence="10" id="KW-1185">Reference proteome</keyword>
<comment type="similarity">
    <text evidence="1">Belongs to the thioredoxin family. DsbA subfamily.</text>
</comment>
<protein>
    <submittedName>
        <fullName evidence="9">Thioredoxin domain-containing protein</fullName>
    </submittedName>
</protein>
<dbReference type="PANTHER" id="PTHR13887:SF14">
    <property type="entry name" value="DISULFIDE BOND FORMATION PROTEIN D"/>
    <property type="match status" value="1"/>
</dbReference>
<reference evidence="9 10" key="1">
    <citation type="journal article" date="2019" name="Int. J. Syst. Evol. Microbiol.">
        <title>The Global Catalogue of Microorganisms (GCM) 10K type strain sequencing project: providing services to taxonomists for standard genome sequencing and annotation.</title>
        <authorList>
            <consortium name="The Broad Institute Genomics Platform"/>
            <consortium name="The Broad Institute Genome Sequencing Center for Infectious Disease"/>
            <person name="Wu L."/>
            <person name="Ma J."/>
        </authorList>
    </citation>
    <scope>NUCLEOTIDE SEQUENCE [LARGE SCALE GENOMIC DNA]</scope>
    <source>
        <strain evidence="9 10">JCM 6307</strain>
    </source>
</reference>
<feature type="compositionally biased region" description="Basic and acidic residues" evidence="6">
    <location>
        <begin position="1"/>
        <end position="26"/>
    </location>
</feature>
<evidence type="ECO:0000256" key="5">
    <source>
        <dbReference type="ARBA" id="ARBA00023284"/>
    </source>
</evidence>
<keyword evidence="3" id="KW-0560">Oxidoreductase</keyword>
<evidence type="ECO:0000256" key="2">
    <source>
        <dbReference type="ARBA" id="ARBA00022729"/>
    </source>
</evidence>
<dbReference type="PANTHER" id="PTHR13887">
    <property type="entry name" value="GLUTATHIONE S-TRANSFERASE KAPPA"/>
    <property type="match status" value="1"/>
</dbReference>